<sequence>MFGHVCLCFLLISAVSGYTTYLTKNFKVGIEYEGSLPMSGAADRLKHRNNYDPFFVTITATAKSGYVISYVDVSATVALDGEMEFSVVRGQTGDKSIVFHLVSNHSDFLSYSYLAYGIREEEYKKVANIITIPMRNSSQRLYFNSILFTTVCKSVISFIARTEFKDLLDSSECLP</sequence>
<organism evidence="2 3">
    <name type="scientific">Pieris macdunnoughi</name>
    <dbReference type="NCBI Taxonomy" id="345717"/>
    <lineage>
        <taxon>Eukaryota</taxon>
        <taxon>Metazoa</taxon>
        <taxon>Ecdysozoa</taxon>
        <taxon>Arthropoda</taxon>
        <taxon>Hexapoda</taxon>
        <taxon>Insecta</taxon>
        <taxon>Pterygota</taxon>
        <taxon>Neoptera</taxon>
        <taxon>Endopterygota</taxon>
        <taxon>Lepidoptera</taxon>
        <taxon>Glossata</taxon>
        <taxon>Ditrysia</taxon>
        <taxon>Papilionoidea</taxon>
        <taxon>Pieridae</taxon>
        <taxon>Pierinae</taxon>
        <taxon>Pieris</taxon>
    </lineage>
</organism>
<reference evidence="2" key="1">
    <citation type="submission" date="2021-02" db="EMBL/GenBank/DDBJ databases">
        <authorList>
            <person name="Steward A R."/>
        </authorList>
    </citation>
    <scope>NUCLEOTIDE SEQUENCE</scope>
</reference>
<evidence type="ECO:0000313" key="3">
    <source>
        <dbReference type="Proteomes" id="UP000663880"/>
    </source>
</evidence>
<dbReference type="EMBL" id="CAJOBZ010000026">
    <property type="protein sequence ID" value="CAF4878118.1"/>
    <property type="molecule type" value="Genomic_DNA"/>
</dbReference>
<evidence type="ECO:0000313" key="2">
    <source>
        <dbReference type="EMBL" id="CAF4878118.1"/>
    </source>
</evidence>
<keyword evidence="3" id="KW-1185">Reference proteome</keyword>
<evidence type="ECO:0000256" key="1">
    <source>
        <dbReference type="SAM" id="SignalP"/>
    </source>
</evidence>
<dbReference type="AlphaFoldDB" id="A0A821TSB6"/>
<feature type="chain" id="PRO_5032985643" evidence="1">
    <location>
        <begin position="18"/>
        <end position="175"/>
    </location>
</feature>
<proteinExistence type="predicted"/>
<protein>
    <submittedName>
        <fullName evidence="2">Uncharacterized protein</fullName>
    </submittedName>
</protein>
<dbReference type="OrthoDB" id="7277520at2759"/>
<gene>
    <name evidence="2" type="ORF">PMACD_LOCUS9358</name>
</gene>
<keyword evidence="1" id="KW-0732">Signal</keyword>
<comment type="caution">
    <text evidence="2">The sequence shown here is derived from an EMBL/GenBank/DDBJ whole genome shotgun (WGS) entry which is preliminary data.</text>
</comment>
<accession>A0A821TSB6</accession>
<feature type="signal peptide" evidence="1">
    <location>
        <begin position="1"/>
        <end position="17"/>
    </location>
</feature>
<dbReference type="Proteomes" id="UP000663880">
    <property type="component" value="Unassembled WGS sequence"/>
</dbReference>
<name>A0A821TSB6_9NEOP</name>